<dbReference type="InterPro" id="IPR047057">
    <property type="entry name" value="MerR_fam"/>
</dbReference>
<dbReference type="AlphaFoldDB" id="A0A7K3LSP1"/>
<keyword evidence="5" id="KW-1185">Reference proteome</keyword>
<dbReference type="PROSITE" id="PS00552">
    <property type="entry name" value="HTH_MERR_1"/>
    <property type="match status" value="1"/>
</dbReference>
<gene>
    <name evidence="4" type="ORF">GYA93_17205</name>
</gene>
<name>A0A7K3LSP1_9ACTN</name>
<feature type="coiled-coil region" evidence="2">
    <location>
        <begin position="87"/>
        <end position="114"/>
    </location>
</feature>
<dbReference type="RefSeq" id="WP_059036744.1">
    <property type="nucleotide sequence ID" value="NZ_JAADZU010000063.1"/>
</dbReference>
<dbReference type="PANTHER" id="PTHR30204:SF98">
    <property type="entry name" value="HTH-TYPE TRANSCRIPTIONAL REGULATOR ADHR"/>
    <property type="match status" value="1"/>
</dbReference>
<dbReference type="GO" id="GO:0003700">
    <property type="term" value="F:DNA-binding transcription factor activity"/>
    <property type="evidence" value="ECO:0007669"/>
    <property type="project" value="InterPro"/>
</dbReference>
<dbReference type="Proteomes" id="UP000466307">
    <property type="component" value="Unassembled WGS sequence"/>
</dbReference>
<accession>A0A7K3LSP1</accession>
<dbReference type="SUPFAM" id="SSF46955">
    <property type="entry name" value="Putative DNA-binding domain"/>
    <property type="match status" value="1"/>
</dbReference>
<organism evidence="4 5">
    <name type="scientific">Gordonia desulfuricans</name>
    <dbReference type="NCBI Taxonomy" id="89051"/>
    <lineage>
        <taxon>Bacteria</taxon>
        <taxon>Bacillati</taxon>
        <taxon>Actinomycetota</taxon>
        <taxon>Actinomycetes</taxon>
        <taxon>Mycobacteriales</taxon>
        <taxon>Gordoniaceae</taxon>
        <taxon>Gordonia</taxon>
    </lineage>
</organism>
<dbReference type="Pfam" id="PF13411">
    <property type="entry name" value="MerR_1"/>
    <property type="match status" value="1"/>
</dbReference>
<evidence type="ECO:0000313" key="5">
    <source>
        <dbReference type="Proteomes" id="UP000466307"/>
    </source>
</evidence>
<dbReference type="GO" id="GO:0003677">
    <property type="term" value="F:DNA binding"/>
    <property type="evidence" value="ECO:0007669"/>
    <property type="project" value="UniProtKB-KW"/>
</dbReference>
<evidence type="ECO:0000256" key="2">
    <source>
        <dbReference type="SAM" id="Coils"/>
    </source>
</evidence>
<dbReference type="InterPro" id="IPR009061">
    <property type="entry name" value="DNA-bd_dom_put_sf"/>
</dbReference>
<evidence type="ECO:0000256" key="1">
    <source>
        <dbReference type="ARBA" id="ARBA00023125"/>
    </source>
</evidence>
<sequence length="153" mass="17484">MTSSDDQSIAEVSARTGLSRDTLRWYESEGVIPTVPRTAAGVRRYDDATIRMIELLVRLRQTGMSVAHMRDFVTMVGQGARTHGRRMRLLEDHREEIESRIRELADGLAAVDEKIAHYRRLIDAGLDCTEQVIEDPDELAEQRWTGEQSTERK</sequence>
<dbReference type="EMBL" id="JAADZU010000063">
    <property type="protein sequence ID" value="NDK91304.1"/>
    <property type="molecule type" value="Genomic_DNA"/>
</dbReference>
<proteinExistence type="predicted"/>
<dbReference type="InterPro" id="IPR000551">
    <property type="entry name" value="MerR-type_HTH_dom"/>
</dbReference>
<dbReference type="PRINTS" id="PR00040">
    <property type="entry name" value="HTHMERR"/>
</dbReference>
<evidence type="ECO:0000259" key="3">
    <source>
        <dbReference type="PROSITE" id="PS50937"/>
    </source>
</evidence>
<evidence type="ECO:0000313" key="4">
    <source>
        <dbReference type="EMBL" id="NDK91304.1"/>
    </source>
</evidence>
<reference evidence="4 5" key="1">
    <citation type="submission" date="2020-01" db="EMBL/GenBank/DDBJ databases">
        <title>Investigation of new actinobacteria for the biodesulphurisation of diesel fuel.</title>
        <authorList>
            <person name="Athi Narayanan S.M."/>
        </authorList>
    </citation>
    <scope>NUCLEOTIDE SEQUENCE [LARGE SCALE GENOMIC DNA]</scope>
    <source>
        <strain evidence="4 5">213E</strain>
    </source>
</reference>
<keyword evidence="1" id="KW-0238">DNA-binding</keyword>
<dbReference type="CDD" id="cd01109">
    <property type="entry name" value="HTH_YyaN"/>
    <property type="match status" value="1"/>
</dbReference>
<dbReference type="Gene3D" id="1.10.1660.10">
    <property type="match status" value="1"/>
</dbReference>
<dbReference type="PROSITE" id="PS50937">
    <property type="entry name" value="HTH_MERR_2"/>
    <property type="match status" value="1"/>
</dbReference>
<dbReference type="SMART" id="SM00422">
    <property type="entry name" value="HTH_MERR"/>
    <property type="match status" value="1"/>
</dbReference>
<comment type="caution">
    <text evidence="4">The sequence shown here is derived from an EMBL/GenBank/DDBJ whole genome shotgun (WGS) entry which is preliminary data.</text>
</comment>
<keyword evidence="2" id="KW-0175">Coiled coil</keyword>
<feature type="domain" description="HTH merR-type" evidence="3">
    <location>
        <begin position="8"/>
        <end position="75"/>
    </location>
</feature>
<protein>
    <submittedName>
        <fullName evidence="4">MerR family transcriptional regulator</fullName>
    </submittedName>
</protein>
<dbReference type="PANTHER" id="PTHR30204">
    <property type="entry name" value="REDOX-CYCLING DRUG-SENSING TRANSCRIPTIONAL ACTIVATOR SOXR"/>
    <property type="match status" value="1"/>
</dbReference>